<evidence type="ECO:0000313" key="2">
    <source>
        <dbReference type="EMBL" id="ARP80904.1"/>
    </source>
</evidence>
<dbReference type="STRING" id="1416806.CAL12_08660"/>
<sequence>MHPPISRAAARQRGAAIAAFTVSALPLMFCGLLVVEAARWHMTRQMLDLALLEAARAGATRHARPATIEQAFETALLPLFHPPGRHRDPRARMRASFLHVAQQTGAPAWRIDVISPTVGAYTDFGDRSLRIPAARGLPAIRNDYQAEQHLRRRRMGWPGGRGPRSGQTVFEANMLRLRLAYAHAPWVPGVRALLRRLAVIRGSGDPAARAGMLVMQMEMALPMQSHPVLWHGSVPGVGRAVGTMEAVETVGAAAAVGADRTVDGGRAHEGRDAPVRRPRPWRDEVDIGVLGRRETGSGPLSPDGNGEPLDDPACGVLLCCAPAGDGGGPA</sequence>
<dbReference type="OrthoDB" id="8681001at2"/>
<organism evidence="2 3">
    <name type="scientific">Bordetella genomosp. 8</name>
    <dbReference type="NCBI Taxonomy" id="1416806"/>
    <lineage>
        <taxon>Bacteria</taxon>
        <taxon>Pseudomonadati</taxon>
        <taxon>Pseudomonadota</taxon>
        <taxon>Betaproteobacteria</taxon>
        <taxon>Burkholderiales</taxon>
        <taxon>Alcaligenaceae</taxon>
        <taxon>Bordetella</taxon>
    </lineage>
</organism>
<protein>
    <submittedName>
        <fullName evidence="2">Uncharacterized protein</fullName>
    </submittedName>
</protein>
<dbReference type="RefSeq" id="WP_086064120.1">
    <property type="nucleotide sequence ID" value="NZ_CP021108.1"/>
</dbReference>
<dbReference type="EMBL" id="CP021108">
    <property type="protein sequence ID" value="ARP80904.1"/>
    <property type="molecule type" value="Genomic_DNA"/>
</dbReference>
<keyword evidence="3" id="KW-1185">Reference proteome</keyword>
<accession>A0A1W6YIT5</accession>
<name>A0A1W6YIT5_9BORD</name>
<feature type="region of interest" description="Disordered" evidence="1">
    <location>
        <begin position="261"/>
        <end position="309"/>
    </location>
</feature>
<reference evidence="2 3" key="1">
    <citation type="submission" date="2017-05" db="EMBL/GenBank/DDBJ databases">
        <title>Complete and WGS of Bordetella genogroups.</title>
        <authorList>
            <person name="Spilker T."/>
            <person name="LiPuma J."/>
        </authorList>
    </citation>
    <scope>NUCLEOTIDE SEQUENCE [LARGE SCALE GENOMIC DNA]</scope>
    <source>
        <strain evidence="2 3">AU19157</strain>
    </source>
</reference>
<feature type="compositionally biased region" description="Basic and acidic residues" evidence="1">
    <location>
        <begin position="261"/>
        <end position="295"/>
    </location>
</feature>
<evidence type="ECO:0000256" key="1">
    <source>
        <dbReference type="SAM" id="MobiDB-lite"/>
    </source>
</evidence>
<dbReference type="KEGG" id="bgv:CAL12_08660"/>
<evidence type="ECO:0000313" key="3">
    <source>
        <dbReference type="Proteomes" id="UP000194151"/>
    </source>
</evidence>
<dbReference type="AlphaFoldDB" id="A0A1W6YIT5"/>
<gene>
    <name evidence="2" type="ORF">CAL12_08660</name>
</gene>
<dbReference type="Proteomes" id="UP000194151">
    <property type="component" value="Chromosome"/>
</dbReference>
<proteinExistence type="predicted"/>